<dbReference type="InterPro" id="IPR017439">
    <property type="entry name" value="Amidohydrolase"/>
</dbReference>
<dbReference type="CDD" id="cd05672">
    <property type="entry name" value="M20_ACY1L2-like"/>
    <property type="match status" value="1"/>
</dbReference>
<evidence type="ECO:0000256" key="1">
    <source>
        <dbReference type="PIRNR" id="PIRNR037226"/>
    </source>
</evidence>
<evidence type="ECO:0000313" key="3">
    <source>
        <dbReference type="EMBL" id="VDI01408.1"/>
    </source>
</evidence>
<gene>
    <name evidence="3" type="ORF">MGAL_10B045643</name>
</gene>
<feature type="domain" description="Peptidase M20 dimerisation" evidence="2">
    <location>
        <begin position="173"/>
        <end position="265"/>
    </location>
</feature>
<dbReference type="Pfam" id="PF01546">
    <property type="entry name" value="Peptidase_M20"/>
    <property type="match status" value="1"/>
</dbReference>
<dbReference type="Gene3D" id="3.40.630.10">
    <property type="entry name" value="Zn peptidases"/>
    <property type="match status" value="1"/>
</dbReference>
<protein>
    <recommendedName>
        <fullName evidence="1">Peptidase M20 domain-containing protein 2</fullName>
    </recommendedName>
</protein>
<evidence type="ECO:0000313" key="4">
    <source>
        <dbReference type="Proteomes" id="UP000596742"/>
    </source>
</evidence>
<comment type="caution">
    <text evidence="3">The sequence shown here is derived from an EMBL/GenBank/DDBJ whole genome shotgun (WGS) entry which is preliminary data.</text>
</comment>
<organism evidence="3 4">
    <name type="scientific">Mytilus galloprovincialis</name>
    <name type="common">Mediterranean mussel</name>
    <dbReference type="NCBI Taxonomy" id="29158"/>
    <lineage>
        <taxon>Eukaryota</taxon>
        <taxon>Metazoa</taxon>
        <taxon>Spiralia</taxon>
        <taxon>Lophotrochozoa</taxon>
        <taxon>Mollusca</taxon>
        <taxon>Bivalvia</taxon>
        <taxon>Autobranchia</taxon>
        <taxon>Pteriomorphia</taxon>
        <taxon>Mytilida</taxon>
        <taxon>Mytiloidea</taxon>
        <taxon>Mytilidae</taxon>
        <taxon>Mytilinae</taxon>
        <taxon>Mytilus</taxon>
    </lineage>
</organism>
<dbReference type="Gene3D" id="3.30.70.360">
    <property type="match status" value="1"/>
</dbReference>
<dbReference type="SUPFAM" id="SSF53187">
    <property type="entry name" value="Zn-dependent exopeptidases"/>
    <property type="match status" value="1"/>
</dbReference>
<dbReference type="Pfam" id="PF07687">
    <property type="entry name" value="M20_dimer"/>
    <property type="match status" value="1"/>
</dbReference>
<dbReference type="PIRSF" id="PIRSF037226">
    <property type="entry name" value="Amidohydrolase_ACY1L2_prd"/>
    <property type="match status" value="1"/>
</dbReference>
<proteinExistence type="inferred from homology"/>
<name>A0A8B6C7A9_MYTGA</name>
<dbReference type="PANTHER" id="PTHR30575:SF0">
    <property type="entry name" value="XAA-ARG DIPEPTIDASE"/>
    <property type="match status" value="1"/>
</dbReference>
<dbReference type="PANTHER" id="PTHR30575">
    <property type="entry name" value="PEPTIDASE M20"/>
    <property type="match status" value="1"/>
</dbReference>
<dbReference type="Proteomes" id="UP000596742">
    <property type="component" value="Unassembled WGS sequence"/>
</dbReference>
<dbReference type="GO" id="GO:0016805">
    <property type="term" value="F:dipeptidase activity"/>
    <property type="evidence" value="ECO:0007669"/>
    <property type="project" value="InterPro"/>
</dbReference>
<accession>A0A8B6C7A9</accession>
<evidence type="ECO:0000259" key="2">
    <source>
        <dbReference type="Pfam" id="PF07687"/>
    </source>
</evidence>
<dbReference type="InterPro" id="IPR017144">
    <property type="entry name" value="Xaa-Arg_dipeptidase"/>
</dbReference>
<dbReference type="InterPro" id="IPR036264">
    <property type="entry name" value="Bact_exopeptidase_dim_dom"/>
</dbReference>
<reference evidence="3" key="1">
    <citation type="submission" date="2018-11" db="EMBL/GenBank/DDBJ databases">
        <authorList>
            <person name="Alioto T."/>
            <person name="Alioto T."/>
        </authorList>
    </citation>
    <scope>NUCLEOTIDE SEQUENCE</scope>
</reference>
<dbReference type="SUPFAM" id="SSF55031">
    <property type="entry name" value="Bacterial exopeptidase dimerisation domain"/>
    <property type="match status" value="1"/>
</dbReference>
<sequence length="394" mass="43107">MDLLKQSIFQAIDESSEELEKLSIDIWRNPELNFEEHHAHEILTNFLECKGFNVQKKFAMETGFKAELGSTENGPNIAVICEYDALPEIGHACGHNLIAEAGVAAGLGIKAALRKAEKTFGKITVLGTPAEEGGGGKIDMIKAGVFDDIDVAMMVHPCPKTVSHGSFAAVDMVTVKYTGKAAHAAAYPWEGVNALDAAVICYQNVSCLRQQMKPTWRAHGIINKGGIKPNIIPEFTELEYYFRAPNKKELDDLRNKIKSCFDSAATATGCQVSYKFSSKPYLNLVTNNRMADVFYNNAISIGVQFDAKEDTIAGSTDMGNVSQIVPSIHPIYGIETTHGNHTKDFAIAAGDPKAQLHTLNQAKAMAMTCLDIFTDKHLLKDIKEEFAIFSKNSQ</sequence>
<dbReference type="EMBL" id="UYJE01001351">
    <property type="protein sequence ID" value="VDI01408.1"/>
    <property type="molecule type" value="Genomic_DNA"/>
</dbReference>
<dbReference type="AlphaFoldDB" id="A0A8B6C7A9"/>
<dbReference type="OrthoDB" id="6119954at2759"/>
<keyword evidence="4" id="KW-1185">Reference proteome</keyword>
<dbReference type="InterPro" id="IPR052030">
    <property type="entry name" value="Peptidase_M20/M20A_hydrolases"/>
</dbReference>
<dbReference type="FunFam" id="3.30.70.360:FF:000004">
    <property type="entry name" value="Peptidase M20 domain-containing protein 2"/>
    <property type="match status" value="1"/>
</dbReference>
<comment type="similarity">
    <text evidence="1">Belongs to the peptidase M20A family.</text>
</comment>
<dbReference type="InterPro" id="IPR002933">
    <property type="entry name" value="Peptidase_M20"/>
</dbReference>
<dbReference type="InterPro" id="IPR011650">
    <property type="entry name" value="Peptidase_M20_dimer"/>
</dbReference>
<dbReference type="NCBIfam" id="TIGR01891">
    <property type="entry name" value="amidohydrolases"/>
    <property type="match status" value="1"/>
</dbReference>